<dbReference type="PANTHER" id="PTHR19303">
    <property type="entry name" value="TRANSPOSON"/>
    <property type="match status" value="1"/>
</dbReference>
<evidence type="ECO:0000313" key="3">
    <source>
        <dbReference type="EMBL" id="KAF1924554.1"/>
    </source>
</evidence>
<dbReference type="GeneID" id="54351502"/>
<feature type="domain" description="DDE-1" evidence="2">
    <location>
        <begin position="74"/>
        <end position="237"/>
    </location>
</feature>
<reference evidence="3" key="1">
    <citation type="journal article" date="2020" name="Stud. Mycol.">
        <title>101 Dothideomycetes genomes: a test case for predicting lifestyles and emergence of pathogens.</title>
        <authorList>
            <person name="Haridas S."/>
            <person name="Albert R."/>
            <person name="Binder M."/>
            <person name="Bloem J."/>
            <person name="Labutti K."/>
            <person name="Salamov A."/>
            <person name="Andreopoulos B."/>
            <person name="Baker S."/>
            <person name="Barry K."/>
            <person name="Bills G."/>
            <person name="Bluhm B."/>
            <person name="Cannon C."/>
            <person name="Castanera R."/>
            <person name="Culley D."/>
            <person name="Daum C."/>
            <person name="Ezra D."/>
            <person name="Gonzalez J."/>
            <person name="Henrissat B."/>
            <person name="Kuo A."/>
            <person name="Liang C."/>
            <person name="Lipzen A."/>
            <person name="Lutzoni F."/>
            <person name="Magnuson J."/>
            <person name="Mondo S."/>
            <person name="Nolan M."/>
            <person name="Ohm R."/>
            <person name="Pangilinan J."/>
            <person name="Park H.-J."/>
            <person name="Ramirez L."/>
            <person name="Alfaro M."/>
            <person name="Sun H."/>
            <person name="Tritt A."/>
            <person name="Yoshinaga Y."/>
            <person name="Zwiers L.-H."/>
            <person name="Turgeon B."/>
            <person name="Goodwin S."/>
            <person name="Spatafora J."/>
            <person name="Crous P."/>
            <person name="Grigoriev I."/>
        </authorList>
    </citation>
    <scope>NUCLEOTIDE SEQUENCE</scope>
    <source>
        <strain evidence="3">CBS 183.55</strain>
    </source>
</reference>
<feature type="region of interest" description="Disordered" evidence="1">
    <location>
        <begin position="379"/>
        <end position="508"/>
    </location>
</feature>
<dbReference type="GO" id="GO:0003677">
    <property type="term" value="F:DNA binding"/>
    <property type="evidence" value="ECO:0007669"/>
    <property type="project" value="TreeGrafter"/>
</dbReference>
<dbReference type="GO" id="GO:0005634">
    <property type="term" value="C:nucleus"/>
    <property type="evidence" value="ECO:0007669"/>
    <property type="project" value="TreeGrafter"/>
</dbReference>
<dbReference type="Proteomes" id="UP000800082">
    <property type="component" value="Unassembled WGS sequence"/>
</dbReference>
<feature type="non-terminal residue" evidence="3">
    <location>
        <position position="1"/>
    </location>
</feature>
<evidence type="ECO:0000256" key="1">
    <source>
        <dbReference type="SAM" id="MobiDB-lite"/>
    </source>
</evidence>
<accession>A0A6A5RBV0</accession>
<organism evidence="3 4">
    <name type="scientific">Didymella exigua CBS 183.55</name>
    <dbReference type="NCBI Taxonomy" id="1150837"/>
    <lineage>
        <taxon>Eukaryota</taxon>
        <taxon>Fungi</taxon>
        <taxon>Dikarya</taxon>
        <taxon>Ascomycota</taxon>
        <taxon>Pezizomycotina</taxon>
        <taxon>Dothideomycetes</taxon>
        <taxon>Pleosporomycetidae</taxon>
        <taxon>Pleosporales</taxon>
        <taxon>Pleosporineae</taxon>
        <taxon>Didymellaceae</taxon>
        <taxon>Didymella</taxon>
    </lineage>
</organism>
<name>A0A6A5RBV0_9PLEO</name>
<dbReference type="InterPro" id="IPR004875">
    <property type="entry name" value="DDE_SF_endonuclease_dom"/>
</dbReference>
<dbReference type="PANTHER" id="PTHR19303:SF74">
    <property type="entry name" value="POGO TRANSPOSABLE ELEMENT WITH KRAB DOMAIN"/>
    <property type="match status" value="1"/>
</dbReference>
<evidence type="ECO:0000259" key="2">
    <source>
        <dbReference type="Pfam" id="PF03184"/>
    </source>
</evidence>
<gene>
    <name evidence="3" type="ORF">M421DRAFT_424687</name>
</gene>
<feature type="compositionally biased region" description="Basic and acidic residues" evidence="1">
    <location>
        <begin position="498"/>
        <end position="508"/>
    </location>
</feature>
<dbReference type="RefSeq" id="XP_033444807.1">
    <property type="nucleotide sequence ID" value="XM_033593834.1"/>
</dbReference>
<keyword evidence="4" id="KW-1185">Reference proteome</keyword>
<proteinExistence type="predicted"/>
<dbReference type="Pfam" id="PF03184">
    <property type="entry name" value="DDE_1"/>
    <property type="match status" value="1"/>
</dbReference>
<dbReference type="AlphaFoldDB" id="A0A6A5RBV0"/>
<evidence type="ECO:0000313" key="4">
    <source>
        <dbReference type="Proteomes" id="UP000800082"/>
    </source>
</evidence>
<dbReference type="EMBL" id="ML978992">
    <property type="protein sequence ID" value="KAF1924554.1"/>
    <property type="molecule type" value="Genomic_DNA"/>
</dbReference>
<feature type="compositionally biased region" description="Basic and acidic residues" evidence="1">
    <location>
        <begin position="379"/>
        <end position="438"/>
    </location>
</feature>
<protein>
    <submittedName>
        <fullName evidence="3">DDE-domain-containing protein</fullName>
    </submittedName>
</protein>
<dbReference type="OrthoDB" id="3695345at2759"/>
<sequence length="508" mass="57595">IDASRHNADDSEKYSYYFNLLRSKINQYSIKPQHTYNIDEKGLAIGLVNRSKRVFSKAAWEARGKRQSLQDGNREWVTILAAICADSSTLPPAIIYAGQPNSLQSSWMEDLDAGKDSIYSTATPSGWSNNKVGLAWLEQVFERETASKTHSSWRLLILDGHSSHITMAFIDYCSRHKILLLIYPPHSTQTLQLLDVGCFSPFGNNYSKEVTEQLHQSQALTSIKKRHFYKLFQASWYKMFNSKLVLAAFKATGISPLNPAIILDRFQNKPSELPRTPSPLLDVNRVAIEQFCKAIVKDSTSYEARKLVCTFNYLAARNALLEVENKGLHNQIDTRKTSRRYHQALLLQASKSYTSNAMLWSPTKVDEAQAQLCQNTRQQAEEAAAKARKKAEAAEKKVQDEREKEQRKVEQARAKEEKALRKAAEKAKKQRKKQESDAAKSIQLSQTGKRKASQKPPTEPPAKKQRARGATQVVVEASPSPTPPPITTRSSRTTRPNRKWEQDKHHRC</sequence>
<dbReference type="InterPro" id="IPR050863">
    <property type="entry name" value="CenT-Element_Derived"/>
</dbReference>